<dbReference type="KEGG" id="ehx:EMIHUDRAFT_196784"/>
<dbReference type="SMART" id="SM00020">
    <property type="entry name" value="Tryp_SPc"/>
    <property type="match status" value="1"/>
</dbReference>
<keyword evidence="5" id="KW-1185">Reference proteome</keyword>
<evidence type="ECO:0000313" key="4">
    <source>
        <dbReference type="EnsemblProtists" id="EOD18486"/>
    </source>
</evidence>
<dbReference type="InterPro" id="IPR001254">
    <property type="entry name" value="Trypsin_dom"/>
</dbReference>
<dbReference type="AlphaFoldDB" id="A0A0D3J4Q1"/>
<dbReference type="GeneID" id="19046487"/>
<dbReference type="Gene3D" id="2.40.10.10">
    <property type="entry name" value="Trypsin-like serine proteases"/>
    <property type="match status" value="1"/>
</dbReference>
<accession>A0A0D3J4Q1</accession>
<dbReference type="InterPro" id="IPR043504">
    <property type="entry name" value="Peptidase_S1_PA_chymotrypsin"/>
</dbReference>
<reference evidence="5" key="1">
    <citation type="journal article" date="2013" name="Nature">
        <title>Pan genome of the phytoplankton Emiliania underpins its global distribution.</title>
        <authorList>
            <person name="Read B.A."/>
            <person name="Kegel J."/>
            <person name="Klute M.J."/>
            <person name="Kuo A."/>
            <person name="Lefebvre S.C."/>
            <person name="Maumus F."/>
            <person name="Mayer C."/>
            <person name="Miller J."/>
            <person name="Monier A."/>
            <person name="Salamov A."/>
            <person name="Young J."/>
            <person name="Aguilar M."/>
            <person name="Claverie J.M."/>
            <person name="Frickenhaus S."/>
            <person name="Gonzalez K."/>
            <person name="Herman E.K."/>
            <person name="Lin Y.C."/>
            <person name="Napier J."/>
            <person name="Ogata H."/>
            <person name="Sarno A.F."/>
            <person name="Shmutz J."/>
            <person name="Schroeder D."/>
            <person name="de Vargas C."/>
            <person name="Verret F."/>
            <person name="von Dassow P."/>
            <person name="Valentin K."/>
            <person name="Van de Peer Y."/>
            <person name="Wheeler G."/>
            <person name="Dacks J.B."/>
            <person name="Delwiche C.F."/>
            <person name="Dyhrman S.T."/>
            <person name="Glockner G."/>
            <person name="John U."/>
            <person name="Richards T."/>
            <person name="Worden A.Z."/>
            <person name="Zhang X."/>
            <person name="Grigoriev I.V."/>
            <person name="Allen A.E."/>
            <person name="Bidle K."/>
            <person name="Borodovsky M."/>
            <person name="Bowler C."/>
            <person name="Brownlee C."/>
            <person name="Cock J.M."/>
            <person name="Elias M."/>
            <person name="Gladyshev V.N."/>
            <person name="Groth M."/>
            <person name="Guda C."/>
            <person name="Hadaegh A."/>
            <person name="Iglesias-Rodriguez M.D."/>
            <person name="Jenkins J."/>
            <person name="Jones B.M."/>
            <person name="Lawson T."/>
            <person name="Leese F."/>
            <person name="Lindquist E."/>
            <person name="Lobanov A."/>
            <person name="Lomsadze A."/>
            <person name="Malik S.B."/>
            <person name="Marsh M.E."/>
            <person name="Mackinder L."/>
            <person name="Mock T."/>
            <person name="Mueller-Roeber B."/>
            <person name="Pagarete A."/>
            <person name="Parker M."/>
            <person name="Probert I."/>
            <person name="Quesneville H."/>
            <person name="Raines C."/>
            <person name="Rensing S.A."/>
            <person name="Riano-Pachon D.M."/>
            <person name="Richier S."/>
            <person name="Rokitta S."/>
            <person name="Shiraiwa Y."/>
            <person name="Soanes D.M."/>
            <person name="van der Giezen M."/>
            <person name="Wahlund T.M."/>
            <person name="Williams B."/>
            <person name="Wilson W."/>
            <person name="Wolfe G."/>
            <person name="Wurch L.L."/>
        </authorList>
    </citation>
    <scope>NUCLEOTIDE SEQUENCE</scope>
</reference>
<name>A0A0D3J4Q1_EMIH1</name>
<keyword evidence="2" id="KW-0378">Hydrolase</keyword>
<evidence type="ECO:0000313" key="5">
    <source>
        <dbReference type="Proteomes" id="UP000013827"/>
    </source>
</evidence>
<dbReference type="PRINTS" id="PR00722">
    <property type="entry name" value="CHYMOTRYPSIN"/>
</dbReference>
<dbReference type="Proteomes" id="UP000013827">
    <property type="component" value="Unassembled WGS sequence"/>
</dbReference>
<dbReference type="HOGENOM" id="CLU_006842_0_4_1"/>
<evidence type="ECO:0000256" key="1">
    <source>
        <dbReference type="ARBA" id="ARBA00023157"/>
    </source>
</evidence>
<keyword evidence="2" id="KW-0720">Serine protease</keyword>
<dbReference type="InterPro" id="IPR018114">
    <property type="entry name" value="TRYPSIN_HIS"/>
</dbReference>
<dbReference type="Pfam" id="PF00089">
    <property type="entry name" value="Trypsin"/>
    <property type="match status" value="1"/>
</dbReference>
<keyword evidence="2" id="KW-0645">Protease</keyword>
<dbReference type="RefSeq" id="XP_005770915.1">
    <property type="nucleotide sequence ID" value="XM_005770858.1"/>
</dbReference>
<dbReference type="InterPro" id="IPR051333">
    <property type="entry name" value="CLIP_Serine_Protease"/>
</dbReference>
<dbReference type="PROSITE" id="PS00134">
    <property type="entry name" value="TRYPSIN_HIS"/>
    <property type="match status" value="1"/>
</dbReference>
<dbReference type="PANTHER" id="PTHR24260">
    <property type="match status" value="1"/>
</dbReference>
<reference evidence="4" key="2">
    <citation type="submission" date="2024-10" db="UniProtKB">
        <authorList>
            <consortium name="EnsemblProtists"/>
        </authorList>
    </citation>
    <scope>IDENTIFICATION</scope>
</reference>
<organism evidence="4 5">
    <name type="scientific">Emiliania huxleyi (strain CCMP1516)</name>
    <dbReference type="NCBI Taxonomy" id="280463"/>
    <lineage>
        <taxon>Eukaryota</taxon>
        <taxon>Haptista</taxon>
        <taxon>Haptophyta</taxon>
        <taxon>Prymnesiophyceae</taxon>
        <taxon>Isochrysidales</taxon>
        <taxon>Noelaerhabdaceae</taxon>
        <taxon>Emiliania</taxon>
    </lineage>
</organism>
<dbReference type="InterPro" id="IPR033116">
    <property type="entry name" value="TRYPSIN_SER"/>
</dbReference>
<dbReference type="InterPro" id="IPR001314">
    <property type="entry name" value="Peptidase_S1A"/>
</dbReference>
<dbReference type="PaxDb" id="2903-EOD18486"/>
<dbReference type="GO" id="GO:0006508">
    <property type="term" value="P:proteolysis"/>
    <property type="evidence" value="ECO:0007669"/>
    <property type="project" value="UniProtKB-KW"/>
</dbReference>
<evidence type="ECO:0000256" key="2">
    <source>
        <dbReference type="RuleBase" id="RU363034"/>
    </source>
</evidence>
<dbReference type="SUPFAM" id="SSF50494">
    <property type="entry name" value="Trypsin-like serine proteases"/>
    <property type="match status" value="1"/>
</dbReference>
<evidence type="ECO:0000259" key="3">
    <source>
        <dbReference type="PROSITE" id="PS50240"/>
    </source>
</evidence>
<keyword evidence="1" id="KW-1015">Disulfide bond</keyword>
<dbReference type="CDD" id="cd00190">
    <property type="entry name" value="Tryp_SPc"/>
    <property type="match status" value="1"/>
</dbReference>
<feature type="domain" description="Peptidase S1" evidence="3">
    <location>
        <begin position="26"/>
        <end position="287"/>
    </location>
</feature>
<sequence>MANTSAMASTPPTGHLGPGAVRPEYIVGGYEAQRFTHPYMARLYRNNLNGNVGFCGASTISRLWVLTAAHCVLNMQPAALHVGIHRHDVVALHTFEDDCAENIRAVEIVVRPEYEVHTSVSADIALIRLERATTCSFDHLGLDDGTFWPPDAIPPIRTATVIGWGATGQDAGQARYLKQLETTLFNELECSRFLNMGFDGHDGLHVDHGELCAGVYDPDLRGWERYTDLDGICSGDSGSPLFVIDKAGQRIQVGVVSSILTFCGDKTAPALYARVAGHKEWIKQAANVVLQTRQSGPMAHIGDDA</sequence>
<dbReference type="PROSITE" id="PS50240">
    <property type="entry name" value="TRYPSIN_DOM"/>
    <property type="match status" value="1"/>
</dbReference>
<protein>
    <recommendedName>
        <fullName evidence="3">Peptidase S1 domain-containing protein</fullName>
    </recommendedName>
</protein>
<dbReference type="eggNOG" id="KOG3627">
    <property type="taxonomic scope" value="Eukaryota"/>
</dbReference>
<dbReference type="EnsemblProtists" id="EOD18486">
    <property type="protein sequence ID" value="EOD18486"/>
    <property type="gene ID" value="EMIHUDRAFT_196784"/>
</dbReference>
<dbReference type="InterPro" id="IPR009003">
    <property type="entry name" value="Peptidase_S1_PA"/>
</dbReference>
<dbReference type="PROSITE" id="PS00135">
    <property type="entry name" value="TRYPSIN_SER"/>
    <property type="match status" value="1"/>
</dbReference>
<dbReference type="GO" id="GO:0004252">
    <property type="term" value="F:serine-type endopeptidase activity"/>
    <property type="evidence" value="ECO:0007669"/>
    <property type="project" value="InterPro"/>
</dbReference>
<proteinExistence type="predicted"/>
<dbReference type="STRING" id="2903.R1E641"/>
<dbReference type="PANTHER" id="PTHR24260:SF145">
    <property type="entry name" value="FI17609P1-RELATED"/>
    <property type="match status" value="1"/>
</dbReference>